<dbReference type="Pfam" id="PF06347">
    <property type="entry name" value="SH3_4"/>
    <property type="match status" value="2"/>
</dbReference>
<dbReference type="InterPro" id="IPR010466">
    <property type="entry name" value="DUF1058"/>
</dbReference>
<dbReference type="Proteomes" id="UP000195273">
    <property type="component" value="Chromosome"/>
</dbReference>
<evidence type="ECO:0000256" key="1">
    <source>
        <dbReference type="SAM" id="SignalP"/>
    </source>
</evidence>
<evidence type="ECO:0000313" key="2">
    <source>
        <dbReference type="EMBL" id="ARU02044.1"/>
    </source>
</evidence>
<protein>
    <submittedName>
        <fullName evidence="2">Bacterial SH3 domain protein</fullName>
    </submittedName>
</protein>
<keyword evidence="3" id="KW-1185">Reference proteome</keyword>
<reference evidence="2 3" key="1">
    <citation type="submission" date="2017-05" db="EMBL/GenBank/DDBJ databases">
        <title>Genome Sequence of Loktanella vestfoldensis Strain SMR4r Isolated from a Culture of the Diatom Skeletonema marinoi.</title>
        <authorList>
            <person name="Topel M."/>
            <person name="Pinder M.I.M."/>
            <person name="Johansson O.N."/>
            <person name="Kourtchenko O."/>
            <person name="Godhe A."/>
            <person name="Clarke A.K."/>
        </authorList>
    </citation>
    <scope>NUCLEOTIDE SEQUENCE [LARGE SCALE GENOMIC DNA]</scope>
    <source>
        <strain evidence="2 3">SMR4r</strain>
    </source>
</reference>
<keyword evidence="1" id="KW-0732">Signal</keyword>
<proteinExistence type="predicted"/>
<feature type="signal peptide" evidence="1">
    <location>
        <begin position="1"/>
        <end position="27"/>
    </location>
</feature>
<dbReference type="Gene3D" id="2.30.30.40">
    <property type="entry name" value="SH3 Domains"/>
    <property type="match status" value="1"/>
</dbReference>
<dbReference type="STRING" id="1122181.GCA_000382265_01312"/>
<feature type="chain" id="PRO_5012598200" evidence="1">
    <location>
        <begin position="28"/>
        <end position="176"/>
    </location>
</feature>
<name>A0A1Y0EEM3_9RHOB</name>
<dbReference type="RefSeq" id="WP_237331795.1">
    <property type="nucleotide sequence ID" value="NZ_CP021431.1"/>
</dbReference>
<sequence>MNSFVRWSRRLRLALCAALLAGAAAVAQEASDGPAIGPETNLPVPRFVSLNAGEANVRRGPSLSHRIDWVFKRRNMPLQLVAEYGQWRRVIDRDGQGGWIHYTLLSGARTVLVNEARTALRARPEPGATETAILEQGVIARLGQCAPDWCQLNAGGYRGWVPKSDIWGVTLEELRD</sequence>
<dbReference type="AlphaFoldDB" id="A0A1Y0EEM3"/>
<organism evidence="2 3">
    <name type="scientific">Yoonia vestfoldensis</name>
    <dbReference type="NCBI Taxonomy" id="245188"/>
    <lineage>
        <taxon>Bacteria</taxon>
        <taxon>Pseudomonadati</taxon>
        <taxon>Pseudomonadota</taxon>
        <taxon>Alphaproteobacteria</taxon>
        <taxon>Rhodobacterales</taxon>
        <taxon>Paracoccaceae</taxon>
        <taxon>Yoonia</taxon>
    </lineage>
</organism>
<evidence type="ECO:0000313" key="3">
    <source>
        <dbReference type="Proteomes" id="UP000195273"/>
    </source>
</evidence>
<gene>
    <name evidence="2" type="ORF">LOKVESSMR4R_02750</name>
</gene>
<dbReference type="EMBL" id="CP021431">
    <property type="protein sequence ID" value="ARU02044.1"/>
    <property type="molecule type" value="Genomic_DNA"/>
</dbReference>
<accession>A0A1Y0EEM3</accession>
<dbReference type="KEGG" id="lvs:LOKVESSMR4R_02750"/>